<reference evidence="4" key="1">
    <citation type="submission" date="2022-08" db="UniProtKB">
        <authorList>
            <consortium name="EnsemblMetazoa"/>
        </authorList>
    </citation>
    <scope>IDENTIFICATION</scope>
    <source>
        <strain evidence="4">Dongola</strain>
    </source>
</reference>
<keyword evidence="5" id="KW-1185">Reference proteome</keyword>
<accession>A0A2C9GQN2</accession>
<proteinExistence type="predicted"/>
<evidence type="ECO:0000256" key="2">
    <source>
        <dbReference type="SAM" id="Phobius"/>
    </source>
</evidence>
<name>A0A2C9GQN2_ANOAR</name>
<keyword evidence="2" id="KW-0472">Membrane</keyword>
<keyword evidence="3" id="KW-0732">Signal</keyword>
<keyword evidence="2" id="KW-1133">Transmembrane helix</keyword>
<evidence type="ECO:0000256" key="3">
    <source>
        <dbReference type="SAM" id="SignalP"/>
    </source>
</evidence>
<keyword evidence="2" id="KW-0812">Transmembrane</keyword>
<dbReference type="EMBL" id="APCN01000882">
    <property type="status" value="NOT_ANNOTATED_CDS"/>
    <property type="molecule type" value="Genomic_DNA"/>
</dbReference>
<dbReference type="AlphaFoldDB" id="A0A2C9GQN2"/>
<feature type="signal peptide" evidence="3">
    <location>
        <begin position="1"/>
        <end position="25"/>
    </location>
</feature>
<dbReference type="VEuPathDB" id="VectorBase:AARA21_002391"/>
<feature type="transmembrane region" description="Helical" evidence="2">
    <location>
        <begin position="187"/>
        <end position="205"/>
    </location>
</feature>
<dbReference type="VEuPathDB" id="VectorBase:AARA016975"/>
<protein>
    <submittedName>
        <fullName evidence="4">Uncharacterized protein</fullName>
    </submittedName>
</protein>
<organism evidence="4 5">
    <name type="scientific">Anopheles arabiensis</name>
    <name type="common">Mosquito</name>
    <dbReference type="NCBI Taxonomy" id="7173"/>
    <lineage>
        <taxon>Eukaryota</taxon>
        <taxon>Metazoa</taxon>
        <taxon>Ecdysozoa</taxon>
        <taxon>Arthropoda</taxon>
        <taxon>Hexapoda</taxon>
        <taxon>Insecta</taxon>
        <taxon>Pterygota</taxon>
        <taxon>Neoptera</taxon>
        <taxon>Endopterygota</taxon>
        <taxon>Diptera</taxon>
        <taxon>Nematocera</taxon>
        <taxon>Culicoidea</taxon>
        <taxon>Culicidae</taxon>
        <taxon>Anophelinae</taxon>
        <taxon>Anopheles</taxon>
    </lineage>
</organism>
<evidence type="ECO:0000313" key="4">
    <source>
        <dbReference type="EnsemblMetazoa" id="AARA016975-PA"/>
    </source>
</evidence>
<feature type="transmembrane region" description="Helical" evidence="2">
    <location>
        <begin position="309"/>
        <end position="332"/>
    </location>
</feature>
<evidence type="ECO:0000256" key="1">
    <source>
        <dbReference type="SAM" id="MobiDB-lite"/>
    </source>
</evidence>
<feature type="region of interest" description="Disordered" evidence="1">
    <location>
        <begin position="42"/>
        <end position="61"/>
    </location>
</feature>
<sequence length="434" mass="49393">MLPLTIRSVSFVCMLLVVCLRIVDCRHDPKWIKTGALDRWGQQQQQKERSRENHPNDASCEAEPTVCDCLPVVESASSIPCSPDISEDQRMALVYYRKLVQTLFGRNTPEPPTKNVHTIDLSLRISAREQAKLLDESTSARELNWIVSAVLQQSDEARHLSLIREQQCERLYDFLMQLFESKIVDGLLLPAFLLIAGCYAIRVIARITRLKHFTVFLLLILSITVCKKWKECNENLARQSLEGMETTPPSRWTSIFGMFRSRKDGAGALPICDPLQVLVESTVWIQAVYFKSLFREYINTYTEITNDVVWWQAILIGLLMLGFTYIIITTLVPISIRSGFEMFGTVVSSRFRSSRPLDNNGQQQQQQQQPLPTVNLNFNIRDGPARSVTVSEMLPHEGQRIEIVSEQVAAPVQPLEATKPSNVGAKCVRRNRKK</sequence>
<dbReference type="EnsemblMetazoa" id="AARA016975-RA">
    <property type="protein sequence ID" value="AARA016975-PA"/>
    <property type="gene ID" value="AARA016975"/>
</dbReference>
<feature type="chain" id="PRO_5043478559" evidence="3">
    <location>
        <begin position="26"/>
        <end position="434"/>
    </location>
</feature>
<evidence type="ECO:0000313" key="5">
    <source>
        <dbReference type="Proteomes" id="UP000075840"/>
    </source>
</evidence>
<feature type="region of interest" description="Disordered" evidence="1">
    <location>
        <begin position="415"/>
        <end position="434"/>
    </location>
</feature>
<dbReference type="Proteomes" id="UP000075840">
    <property type="component" value="Unassembled WGS sequence"/>
</dbReference>
<feature type="compositionally biased region" description="Basic and acidic residues" evidence="1">
    <location>
        <begin position="46"/>
        <end position="55"/>
    </location>
</feature>